<gene>
    <name evidence="1" type="ORF">CPELLU_LOCUS1080</name>
</gene>
<dbReference type="OrthoDB" id="2427290at2759"/>
<evidence type="ECO:0000313" key="1">
    <source>
        <dbReference type="EMBL" id="CAG8471191.1"/>
    </source>
</evidence>
<dbReference type="EMBL" id="CAJVQA010000370">
    <property type="protein sequence ID" value="CAG8471191.1"/>
    <property type="molecule type" value="Genomic_DNA"/>
</dbReference>
<protein>
    <submittedName>
        <fullName evidence="1">10201_t:CDS:1</fullName>
    </submittedName>
</protein>
<organism evidence="1 2">
    <name type="scientific">Cetraspora pellucida</name>
    <dbReference type="NCBI Taxonomy" id="1433469"/>
    <lineage>
        <taxon>Eukaryota</taxon>
        <taxon>Fungi</taxon>
        <taxon>Fungi incertae sedis</taxon>
        <taxon>Mucoromycota</taxon>
        <taxon>Glomeromycotina</taxon>
        <taxon>Glomeromycetes</taxon>
        <taxon>Diversisporales</taxon>
        <taxon>Gigasporaceae</taxon>
        <taxon>Cetraspora</taxon>
    </lineage>
</organism>
<evidence type="ECO:0000313" key="2">
    <source>
        <dbReference type="Proteomes" id="UP000789759"/>
    </source>
</evidence>
<sequence>MLATKFLPTKIGRESTSRNGLLWQQFLLDNNNATKTLSPDIITIIQDPYFWIQLYELQNLLFPLCSILNKLQKDIAQWKQPLLLLLFVLHSKYRLSKFSSNVSGLSYSHFDVTRNKLTESSLLKSNNEETDLLVSNDLSIQLSEITKMNNKDVVDDIKENWSHMMKNLISSLDSENCLDNSNVVDSKPLEFELHGHIIHPVDNLSAKWSLLELFDDSLEAPVSFVH</sequence>
<name>A0A9N8VYV1_9GLOM</name>
<comment type="caution">
    <text evidence="1">The sequence shown here is derived from an EMBL/GenBank/DDBJ whole genome shotgun (WGS) entry which is preliminary data.</text>
</comment>
<reference evidence="1" key="1">
    <citation type="submission" date="2021-06" db="EMBL/GenBank/DDBJ databases">
        <authorList>
            <person name="Kallberg Y."/>
            <person name="Tangrot J."/>
            <person name="Rosling A."/>
        </authorList>
    </citation>
    <scope>NUCLEOTIDE SEQUENCE</scope>
    <source>
        <strain evidence="1">FL966</strain>
    </source>
</reference>
<proteinExistence type="predicted"/>
<dbReference type="Proteomes" id="UP000789759">
    <property type="component" value="Unassembled WGS sequence"/>
</dbReference>
<keyword evidence="2" id="KW-1185">Reference proteome</keyword>
<dbReference type="AlphaFoldDB" id="A0A9N8VYV1"/>
<accession>A0A9N8VYV1</accession>